<keyword evidence="6 11" id="KW-0812">Transmembrane</keyword>
<dbReference type="SMART" id="SM00387">
    <property type="entry name" value="HATPase_c"/>
    <property type="match status" value="1"/>
</dbReference>
<dbReference type="InterPro" id="IPR003594">
    <property type="entry name" value="HATPase_dom"/>
</dbReference>
<dbReference type="GO" id="GO:0005886">
    <property type="term" value="C:plasma membrane"/>
    <property type="evidence" value="ECO:0007669"/>
    <property type="project" value="TreeGrafter"/>
</dbReference>
<keyword evidence="7" id="KW-0418">Kinase</keyword>
<evidence type="ECO:0000256" key="6">
    <source>
        <dbReference type="ARBA" id="ARBA00022692"/>
    </source>
</evidence>
<dbReference type="PANTHER" id="PTHR45436">
    <property type="entry name" value="SENSOR HISTIDINE KINASE YKOH"/>
    <property type="match status" value="1"/>
</dbReference>
<dbReference type="PROSITE" id="PS50885">
    <property type="entry name" value="HAMP"/>
    <property type="match status" value="1"/>
</dbReference>
<evidence type="ECO:0000256" key="11">
    <source>
        <dbReference type="SAM" id="Phobius"/>
    </source>
</evidence>
<evidence type="ECO:0000256" key="5">
    <source>
        <dbReference type="ARBA" id="ARBA00022679"/>
    </source>
</evidence>
<dbReference type="GO" id="GO:0000155">
    <property type="term" value="F:phosphorelay sensor kinase activity"/>
    <property type="evidence" value="ECO:0007669"/>
    <property type="project" value="InterPro"/>
</dbReference>
<dbReference type="PRINTS" id="PR00344">
    <property type="entry name" value="BCTRLSENSOR"/>
</dbReference>
<evidence type="ECO:0000256" key="7">
    <source>
        <dbReference type="ARBA" id="ARBA00022777"/>
    </source>
</evidence>
<dbReference type="SUPFAM" id="SSF55874">
    <property type="entry name" value="ATPase domain of HSP90 chaperone/DNA topoisomerase II/histidine kinase"/>
    <property type="match status" value="1"/>
</dbReference>
<evidence type="ECO:0000256" key="10">
    <source>
        <dbReference type="ARBA" id="ARBA00023136"/>
    </source>
</evidence>
<dbReference type="Gene3D" id="6.10.340.10">
    <property type="match status" value="1"/>
</dbReference>
<evidence type="ECO:0000256" key="9">
    <source>
        <dbReference type="ARBA" id="ARBA00023012"/>
    </source>
</evidence>
<dbReference type="EC" id="2.7.13.3" evidence="3"/>
<dbReference type="PANTHER" id="PTHR45436:SF5">
    <property type="entry name" value="SENSOR HISTIDINE KINASE TRCS"/>
    <property type="match status" value="1"/>
</dbReference>
<dbReference type="CDD" id="cd00082">
    <property type="entry name" value="HisKA"/>
    <property type="match status" value="1"/>
</dbReference>
<gene>
    <name evidence="14" type="ORF">H9K76_07035</name>
</gene>
<feature type="domain" description="Histidine kinase" evidence="12">
    <location>
        <begin position="254"/>
        <end position="489"/>
    </location>
</feature>
<comment type="subcellular location">
    <subcellularLocation>
        <location evidence="2">Membrane</location>
    </subcellularLocation>
</comment>
<dbReference type="InterPro" id="IPR050428">
    <property type="entry name" value="TCS_sensor_his_kinase"/>
</dbReference>
<sequence length="502" mass="55051">MAPGITAKLFLAVLFTAACVVVAMALAAQWSFNRGFLGYLNEQEERRLELARPRIIEAYLENGSNWEFLRGERRRWFHLLRPLPGVDPVSDTFDGQEVQPSPPLSELTGALLRTTLLDADGQFVVGFTDTRGKGTRRPLEVDGRTVGYVVTARFQSVTAAGDVRFEQNQFRASWTMGAVSVLMAALVALWAARALLKPLREMAKATRRLADGDYSIRVDAHESRDEVGQLAADFNHMARVLERNEGMRRDFMADLSHELRTPLGVLNGELEAMEDGVRPLTRDAVKSLQAEVATLNKLVSDLYDLSLAEAGAMTFQHTPVDLVELLRAAASVHAPRLAAAGIDLTLRCEAGDETDGKTQGQMQGETHGGGWELVVSGDARRLRQLFGNLLENSLRYTDRGGRVVIIARRHGEVAELSFSDSAPGIEPEHLARIFDRFYRVEGSRSRASGGAGLGLAICRRIIEAHGGDMQAAHSPLGGLLMTVRLPLLGEDVEQDGTQGWKT</sequence>
<dbReference type="SMART" id="SM00304">
    <property type="entry name" value="HAMP"/>
    <property type="match status" value="1"/>
</dbReference>
<dbReference type="EMBL" id="CP060714">
    <property type="protein sequence ID" value="QNN59484.1"/>
    <property type="molecule type" value="Genomic_DNA"/>
</dbReference>
<feature type="domain" description="HAMP" evidence="13">
    <location>
        <begin position="193"/>
        <end position="246"/>
    </location>
</feature>
<organism evidence="14 15">
    <name type="scientific">Diaphorobacter ruginosibacter</name>
    <dbReference type="NCBI Taxonomy" id="1715720"/>
    <lineage>
        <taxon>Bacteria</taxon>
        <taxon>Pseudomonadati</taxon>
        <taxon>Pseudomonadota</taxon>
        <taxon>Betaproteobacteria</taxon>
        <taxon>Burkholderiales</taxon>
        <taxon>Comamonadaceae</taxon>
        <taxon>Diaphorobacter</taxon>
    </lineage>
</organism>
<dbReference type="InterPro" id="IPR005467">
    <property type="entry name" value="His_kinase_dom"/>
</dbReference>
<name>A0A7G9RV59_9BURK</name>
<dbReference type="KEGG" id="drg:H9K76_07035"/>
<evidence type="ECO:0000256" key="4">
    <source>
        <dbReference type="ARBA" id="ARBA00022553"/>
    </source>
</evidence>
<dbReference type="Gene3D" id="1.10.287.130">
    <property type="match status" value="1"/>
</dbReference>
<dbReference type="InterPro" id="IPR036890">
    <property type="entry name" value="HATPase_C_sf"/>
</dbReference>
<keyword evidence="4" id="KW-0597">Phosphoprotein</keyword>
<dbReference type="Pfam" id="PF00672">
    <property type="entry name" value="HAMP"/>
    <property type="match status" value="1"/>
</dbReference>
<dbReference type="Pfam" id="PF00512">
    <property type="entry name" value="HisKA"/>
    <property type="match status" value="1"/>
</dbReference>
<keyword evidence="9" id="KW-0902">Two-component regulatory system</keyword>
<dbReference type="PROSITE" id="PS50109">
    <property type="entry name" value="HIS_KIN"/>
    <property type="match status" value="1"/>
</dbReference>
<dbReference type="Proteomes" id="UP000515811">
    <property type="component" value="Chromosome"/>
</dbReference>
<protein>
    <recommendedName>
        <fullName evidence="3">histidine kinase</fullName>
        <ecNumber evidence="3">2.7.13.3</ecNumber>
    </recommendedName>
</protein>
<comment type="catalytic activity">
    <reaction evidence="1">
        <text>ATP + protein L-histidine = ADP + protein N-phospho-L-histidine.</text>
        <dbReference type="EC" id="2.7.13.3"/>
    </reaction>
</comment>
<keyword evidence="5" id="KW-0808">Transferase</keyword>
<evidence type="ECO:0000313" key="14">
    <source>
        <dbReference type="EMBL" id="QNN59484.1"/>
    </source>
</evidence>
<dbReference type="Gene3D" id="3.30.565.10">
    <property type="entry name" value="Histidine kinase-like ATPase, C-terminal domain"/>
    <property type="match status" value="1"/>
</dbReference>
<dbReference type="InterPro" id="IPR036097">
    <property type="entry name" value="HisK_dim/P_sf"/>
</dbReference>
<dbReference type="Pfam" id="PF02518">
    <property type="entry name" value="HATPase_c"/>
    <property type="match status" value="1"/>
</dbReference>
<evidence type="ECO:0000256" key="3">
    <source>
        <dbReference type="ARBA" id="ARBA00012438"/>
    </source>
</evidence>
<keyword evidence="10 11" id="KW-0472">Membrane</keyword>
<dbReference type="InterPro" id="IPR003661">
    <property type="entry name" value="HisK_dim/P_dom"/>
</dbReference>
<accession>A0A7G9RV59</accession>
<evidence type="ECO:0000256" key="8">
    <source>
        <dbReference type="ARBA" id="ARBA00022989"/>
    </source>
</evidence>
<evidence type="ECO:0000259" key="12">
    <source>
        <dbReference type="PROSITE" id="PS50109"/>
    </source>
</evidence>
<dbReference type="SMART" id="SM00388">
    <property type="entry name" value="HisKA"/>
    <property type="match status" value="1"/>
</dbReference>
<feature type="transmembrane region" description="Helical" evidence="11">
    <location>
        <begin position="174"/>
        <end position="196"/>
    </location>
</feature>
<reference evidence="14 15" key="1">
    <citation type="submission" date="2020-08" db="EMBL/GenBank/DDBJ databases">
        <title>Genome sequence of Diaphorobacter ruginosibacter DSM 27467T.</title>
        <authorList>
            <person name="Hyun D.-W."/>
            <person name="Bae J.-W."/>
        </authorList>
    </citation>
    <scope>NUCLEOTIDE SEQUENCE [LARGE SCALE GENOMIC DNA]</scope>
    <source>
        <strain evidence="14 15">DSM 27467</strain>
    </source>
</reference>
<proteinExistence type="predicted"/>
<keyword evidence="15" id="KW-1185">Reference proteome</keyword>
<evidence type="ECO:0000313" key="15">
    <source>
        <dbReference type="Proteomes" id="UP000515811"/>
    </source>
</evidence>
<dbReference type="InterPro" id="IPR004358">
    <property type="entry name" value="Sig_transdc_His_kin-like_C"/>
</dbReference>
<dbReference type="SUPFAM" id="SSF47384">
    <property type="entry name" value="Homodimeric domain of signal transducing histidine kinase"/>
    <property type="match status" value="1"/>
</dbReference>
<evidence type="ECO:0000256" key="2">
    <source>
        <dbReference type="ARBA" id="ARBA00004370"/>
    </source>
</evidence>
<keyword evidence="8 11" id="KW-1133">Transmembrane helix</keyword>
<dbReference type="SUPFAM" id="SSF158472">
    <property type="entry name" value="HAMP domain-like"/>
    <property type="match status" value="1"/>
</dbReference>
<evidence type="ECO:0000259" key="13">
    <source>
        <dbReference type="PROSITE" id="PS50885"/>
    </source>
</evidence>
<dbReference type="InterPro" id="IPR003660">
    <property type="entry name" value="HAMP_dom"/>
</dbReference>
<dbReference type="CDD" id="cd06225">
    <property type="entry name" value="HAMP"/>
    <property type="match status" value="1"/>
</dbReference>
<evidence type="ECO:0000256" key="1">
    <source>
        <dbReference type="ARBA" id="ARBA00000085"/>
    </source>
</evidence>
<dbReference type="AlphaFoldDB" id="A0A7G9RV59"/>